<dbReference type="EMBL" id="BAABAS010000028">
    <property type="protein sequence ID" value="GAA4241474.1"/>
    <property type="molecule type" value="Genomic_DNA"/>
</dbReference>
<dbReference type="Gene3D" id="3.40.50.2000">
    <property type="entry name" value="Glycogen Phosphorylase B"/>
    <property type="match status" value="2"/>
</dbReference>
<organism evidence="1 2">
    <name type="scientific">Actinomadura meridiana</name>
    <dbReference type="NCBI Taxonomy" id="559626"/>
    <lineage>
        <taxon>Bacteria</taxon>
        <taxon>Bacillati</taxon>
        <taxon>Actinomycetota</taxon>
        <taxon>Actinomycetes</taxon>
        <taxon>Streptosporangiales</taxon>
        <taxon>Thermomonosporaceae</taxon>
        <taxon>Actinomadura</taxon>
    </lineage>
</organism>
<evidence type="ECO:0000313" key="1">
    <source>
        <dbReference type="EMBL" id="GAA4241474.1"/>
    </source>
</evidence>
<reference evidence="2" key="1">
    <citation type="journal article" date="2019" name="Int. J. Syst. Evol. Microbiol.">
        <title>The Global Catalogue of Microorganisms (GCM) 10K type strain sequencing project: providing services to taxonomists for standard genome sequencing and annotation.</title>
        <authorList>
            <consortium name="The Broad Institute Genomics Platform"/>
            <consortium name="The Broad Institute Genome Sequencing Center for Infectious Disease"/>
            <person name="Wu L."/>
            <person name="Ma J."/>
        </authorList>
    </citation>
    <scope>NUCLEOTIDE SEQUENCE [LARGE SCALE GENOMIC DNA]</scope>
    <source>
        <strain evidence="2">JCM 17440</strain>
    </source>
</reference>
<keyword evidence="2" id="KW-1185">Reference proteome</keyword>
<accession>A0ABP8CNW8</accession>
<dbReference type="PANTHER" id="PTHR45947">
    <property type="entry name" value="SULFOQUINOVOSYL TRANSFERASE SQD2"/>
    <property type="match status" value="1"/>
</dbReference>
<dbReference type="PANTHER" id="PTHR45947:SF15">
    <property type="entry name" value="TEICHURONIC ACID BIOSYNTHESIS GLYCOSYLTRANSFERASE TUAC-RELATED"/>
    <property type="match status" value="1"/>
</dbReference>
<comment type="caution">
    <text evidence="1">The sequence shown here is derived from an EMBL/GenBank/DDBJ whole genome shotgun (WGS) entry which is preliminary data.</text>
</comment>
<dbReference type="CDD" id="cd03801">
    <property type="entry name" value="GT4_PimA-like"/>
    <property type="match status" value="1"/>
</dbReference>
<name>A0ABP8CNW8_9ACTN</name>
<proteinExistence type="predicted"/>
<dbReference type="SUPFAM" id="SSF53756">
    <property type="entry name" value="UDP-Glycosyltransferase/glycogen phosphorylase"/>
    <property type="match status" value="1"/>
</dbReference>
<dbReference type="Proteomes" id="UP001501710">
    <property type="component" value="Unassembled WGS sequence"/>
</dbReference>
<dbReference type="Pfam" id="PF13692">
    <property type="entry name" value="Glyco_trans_1_4"/>
    <property type="match status" value="1"/>
</dbReference>
<evidence type="ECO:0000313" key="2">
    <source>
        <dbReference type="Proteomes" id="UP001501710"/>
    </source>
</evidence>
<protein>
    <recommendedName>
        <fullName evidence="3">Glycosyltransferase</fullName>
    </recommendedName>
</protein>
<gene>
    <name evidence="1" type="ORF">GCM10022254_70430</name>
</gene>
<dbReference type="RefSeq" id="WP_344906476.1">
    <property type="nucleotide sequence ID" value="NZ_BAABAS010000028.1"/>
</dbReference>
<sequence length="381" mass="40424">MATPLLRTDTHILWITEHYPPSRGGMAQSCDRIVRGLRGAGVRVDVAHLTRRDRPWGVTREHGGLLVTAPLGDDSEHALRRLWTTLTAEGVTGHTHVVAFGGVYALLAAPVLAALLDAPLVTLLRGNDIDVGAFSLRRRGALADALRASSRVCVVARSHAPLVSALAPGAAVTFVANSVDTDQWRILPSERERGAAWRDANVRPGRRTIGIIGQLKVKKGIGFFLDALTASGHADAFHLVLVGEVEESVREWLAERASSIPHSFMPFLERYDLPAVYASCDLVALPSFYDGMPNVALEAAALGVPLLASDGGGLADVADDTIGFAFPAGDAHACRAAIDRAARASEEDLAGLGASAAERIRDDFTPAAETAGYLTVLDSVR</sequence>
<evidence type="ECO:0008006" key="3">
    <source>
        <dbReference type="Google" id="ProtNLM"/>
    </source>
</evidence>
<dbReference type="InterPro" id="IPR050194">
    <property type="entry name" value="Glycosyltransferase_grp1"/>
</dbReference>